<dbReference type="RefSeq" id="WP_200750196.1">
    <property type="nucleotide sequence ID" value="NZ_JAEOAH010000042.1"/>
</dbReference>
<protein>
    <submittedName>
        <fullName evidence="2">GNAT family N-acetyltransferase</fullName>
    </submittedName>
</protein>
<name>A0ABS1HBR3_9BACL</name>
<dbReference type="SUPFAM" id="SSF55729">
    <property type="entry name" value="Acyl-CoA N-acyltransferases (Nat)"/>
    <property type="match status" value="1"/>
</dbReference>
<accession>A0ABS1HBR3</accession>
<sequence>MIKRRELHECNDLYELLKHPSVFPFVRQKATSADEYWFLTSQLMEDEENGKAVSRTITDDWGQPIGTITVYDVQDGAGFLGTWIGTPFQGKGYNQKAKEQFLNELFFELDFQTVFLRIRSENTKSLRAAEKIGYIMDAKESHPSLYEQINQSDKKFELMQIQKDYFYLYTASQKKEEEEQAM</sequence>
<dbReference type="InterPro" id="IPR000182">
    <property type="entry name" value="GNAT_dom"/>
</dbReference>
<proteinExistence type="predicted"/>
<dbReference type="Proteomes" id="UP000618943">
    <property type="component" value="Unassembled WGS sequence"/>
</dbReference>
<dbReference type="Pfam" id="PF13302">
    <property type="entry name" value="Acetyltransf_3"/>
    <property type="match status" value="1"/>
</dbReference>
<reference evidence="2 3" key="1">
    <citation type="submission" date="2020-12" db="EMBL/GenBank/DDBJ databases">
        <title>YIM B01967 draft genome.</title>
        <authorList>
            <person name="Yan X."/>
        </authorList>
    </citation>
    <scope>NUCLEOTIDE SEQUENCE [LARGE SCALE GENOMIC DNA]</scope>
    <source>
        <strain evidence="2 3">YIM B01967</strain>
    </source>
</reference>
<dbReference type="PANTHER" id="PTHR43792:SF1">
    <property type="entry name" value="N-ACETYLTRANSFERASE DOMAIN-CONTAINING PROTEIN"/>
    <property type="match status" value="1"/>
</dbReference>
<dbReference type="InterPro" id="IPR051531">
    <property type="entry name" value="N-acetyltransferase"/>
</dbReference>
<keyword evidence="3" id="KW-1185">Reference proteome</keyword>
<evidence type="ECO:0000259" key="1">
    <source>
        <dbReference type="Pfam" id="PF13302"/>
    </source>
</evidence>
<dbReference type="Gene3D" id="3.40.630.30">
    <property type="match status" value="1"/>
</dbReference>
<feature type="domain" description="N-acetyltransferase" evidence="1">
    <location>
        <begin position="9"/>
        <end position="134"/>
    </location>
</feature>
<organism evidence="2 3">
    <name type="scientific">Viridibacillus soli</name>
    <dbReference type="NCBI Taxonomy" id="2798301"/>
    <lineage>
        <taxon>Bacteria</taxon>
        <taxon>Bacillati</taxon>
        <taxon>Bacillota</taxon>
        <taxon>Bacilli</taxon>
        <taxon>Bacillales</taxon>
        <taxon>Caryophanaceae</taxon>
        <taxon>Viridibacillus</taxon>
    </lineage>
</organism>
<evidence type="ECO:0000313" key="3">
    <source>
        <dbReference type="Proteomes" id="UP000618943"/>
    </source>
</evidence>
<evidence type="ECO:0000313" key="2">
    <source>
        <dbReference type="EMBL" id="MBK3496843.1"/>
    </source>
</evidence>
<gene>
    <name evidence="2" type="ORF">JFL43_18645</name>
</gene>
<dbReference type="EMBL" id="JAEOAH010000042">
    <property type="protein sequence ID" value="MBK3496843.1"/>
    <property type="molecule type" value="Genomic_DNA"/>
</dbReference>
<dbReference type="PANTHER" id="PTHR43792">
    <property type="entry name" value="GNAT FAMILY, PUTATIVE (AFU_ORTHOLOGUE AFUA_3G00765)-RELATED-RELATED"/>
    <property type="match status" value="1"/>
</dbReference>
<comment type="caution">
    <text evidence="2">The sequence shown here is derived from an EMBL/GenBank/DDBJ whole genome shotgun (WGS) entry which is preliminary data.</text>
</comment>
<dbReference type="InterPro" id="IPR016181">
    <property type="entry name" value="Acyl_CoA_acyltransferase"/>
</dbReference>